<accession>A0ABW5QXG9</accession>
<comment type="caution">
    <text evidence="8">The sequence shown here is derived from an EMBL/GenBank/DDBJ whole genome shotgun (WGS) entry which is preliminary data.</text>
</comment>
<dbReference type="SUPFAM" id="SSF103473">
    <property type="entry name" value="MFS general substrate transporter"/>
    <property type="match status" value="1"/>
</dbReference>
<evidence type="ECO:0000256" key="5">
    <source>
        <dbReference type="ARBA" id="ARBA00023136"/>
    </source>
</evidence>
<dbReference type="InterPro" id="IPR036259">
    <property type="entry name" value="MFS_trans_sf"/>
</dbReference>
<dbReference type="EMBL" id="JBHUMY010000012">
    <property type="protein sequence ID" value="MFD2661097.1"/>
    <property type="molecule type" value="Genomic_DNA"/>
</dbReference>
<feature type="transmembrane region" description="Helical" evidence="6">
    <location>
        <begin position="276"/>
        <end position="294"/>
    </location>
</feature>
<keyword evidence="4 6" id="KW-1133">Transmembrane helix</keyword>
<keyword evidence="9" id="KW-1185">Reference proteome</keyword>
<feature type="transmembrane region" description="Helical" evidence="6">
    <location>
        <begin position="362"/>
        <end position="379"/>
    </location>
</feature>
<dbReference type="Proteomes" id="UP001597493">
    <property type="component" value="Unassembled WGS sequence"/>
</dbReference>
<dbReference type="PANTHER" id="PTHR23504">
    <property type="entry name" value="MAJOR FACILITATOR SUPERFAMILY DOMAIN-CONTAINING PROTEIN 10"/>
    <property type="match status" value="1"/>
</dbReference>
<evidence type="ECO:0000256" key="1">
    <source>
        <dbReference type="ARBA" id="ARBA00004651"/>
    </source>
</evidence>
<dbReference type="InterPro" id="IPR011701">
    <property type="entry name" value="MFS"/>
</dbReference>
<keyword evidence="3 6" id="KW-0812">Transmembrane</keyword>
<protein>
    <submittedName>
        <fullName evidence="8">MFS transporter</fullName>
    </submittedName>
</protein>
<dbReference type="Gene3D" id="1.20.1250.20">
    <property type="entry name" value="MFS general substrate transporter like domains"/>
    <property type="match status" value="1"/>
</dbReference>
<feature type="domain" description="Major facilitator superfamily (MFS) profile" evidence="7">
    <location>
        <begin position="5"/>
        <end position="385"/>
    </location>
</feature>
<feature type="transmembrane region" description="Helical" evidence="6">
    <location>
        <begin position="96"/>
        <end position="121"/>
    </location>
</feature>
<proteinExistence type="predicted"/>
<organism evidence="8 9">
    <name type="scientific">Paenibacillus thailandensis</name>
    <dbReference type="NCBI Taxonomy" id="393250"/>
    <lineage>
        <taxon>Bacteria</taxon>
        <taxon>Bacillati</taxon>
        <taxon>Bacillota</taxon>
        <taxon>Bacilli</taxon>
        <taxon>Bacillales</taxon>
        <taxon>Paenibacillaceae</taxon>
        <taxon>Paenibacillus</taxon>
    </lineage>
</organism>
<feature type="transmembrane region" description="Helical" evidence="6">
    <location>
        <begin position="211"/>
        <end position="233"/>
    </location>
</feature>
<evidence type="ECO:0000313" key="9">
    <source>
        <dbReference type="Proteomes" id="UP001597493"/>
    </source>
</evidence>
<feature type="transmembrane region" description="Helical" evidence="6">
    <location>
        <begin position="73"/>
        <end position="90"/>
    </location>
</feature>
<evidence type="ECO:0000256" key="4">
    <source>
        <dbReference type="ARBA" id="ARBA00022989"/>
    </source>
</evidence>
<feature type="transmembrane region" description="Helical" evidence="6">
    <location>
        <begin position="163"/>
        <end position="181"/>
    </location>
</feature>
<feature type="transmembrane region" description="Helical" evidence="6">
    <location>
        <begin position="7"/>
        <end position="24"/>
    </location>
</feature>
<reference evidence="9" key="1">
    <citation type="journal article" date="2019" name="Int. J. Syst. Evol. Microbiol.">
        <title>The Global Catalogue of Microorganisms (GCM) 10K type strain sequencing project: providing services to taxonomists for standard genome sequencing and annotation.</title>
        <authorList>
            <consortium name="The Broad Institute Genomics Platform"/>
            <consortium name="The Broad Institute Genome Sequencing Center for Infectious Disease"/>
            <person name="Wu L."/>
            <person name="Ma J."/>
        </authorList>
    </citation>
    <scope>NUCLEOTIDE SEQUENCE [LARGE SCALE GENOMIC DNA]</scope>
    <source>
        <strain evidence="9">TISTR 1827</strain>
    </source>
</reference>
<evidence type="ECO:0000256" key="6">
    <source>
        <dbReference type="SAM" id="Phobius"/>
    </source>
</evidence>
<evidence type="ECO:0000256" key="2">
    <source>
        <dbReference type="ARBA" id="ARBA00022448"/>
    </source>
</evidence>
<comment type="subcellular location">
    <subcellularLocation>
        <location evidence="1">Cell membrane</location>
        <topology evidence="1">Multi-pass membrane protein</topology>
    </subcellularLocation>
</comment>
<dbReference type="InterPro" id="IPR001958">
    <property type="entry name" value="Tet-R_TetA/multi-R_MdtG-like"/>
</dbReference>
<name>A0ABW5QXG9_9BACL</name>
<evidence type="ECO:0000259" key="7">
    <source>
        <dbReference type="PROSITE" id="PS50850"/>
    </source>
</evidence>
<dbReference type="RefSeq" id="WP_379273444.1">
    <property type="nucleotide sequence ID" value="NZ_JBHUGT010000024.1"/>
</dbReference>
<dbReference type="PRINTS" id="PR01035">
    <property type="entry name" value="TCRTETA"/>
</dbReference>
<feature type="transmembrane region" description="Helical" evidence="6">
    <location>
        <begin position="133"/>
        <end position="157"/>
    </location>
</feature>
<sequence length="394" mass="41656">MKDQRLAIVMAVLATTFLGFGIIIPVMPEMISGADPAGAERHTGYMLAIYSAISFVLSPFWGGLSDRAGRRPIILTGVAGFAVSFLLFGLSNGSLIMMYASRVLGGLFSGAVTSVIVAYVADITPPDKRTKGMALVGMSIGLGFTLGPGFGGLLSLIALEAPFFAAAALALLTLALAAWKLNESLAPERRRAGRGGRRPSRWTAFSGPLKYLYVLAFFVTFTLAGLEATLQFFGMERFGVTPLEVGILFFVCGAVGALIQGGFVRRKVKKGEEPKYIGLGLILSAAGFLLLLWANSLWWAVLSLAVFGAGNSLIKPCVSSLITQKTTVSQGIASGLSSSMDSLGRIAGPLLGTFLFTVDLRLPYLLGGLLCLAATLLLVRFKRLDGRIAVLQAE</sequence>
<feature type="transmembrane region" description="Helical" evidence="6">
    <location>
        <begin position="245"/>
        <end position="264"/>
    </location>
</feature>
<gene>
    <name evidence="8" type="ORF">ACFSW5_12625</name>
</gene>
<dbReference type="PANTHER" id="PTHR23504:SF15">
    <property type="entry name" value="MAJOR FACILITATOR SUPERFAMILY (MFS) PROFILE DOMAIN-CONTAINING PROTEIN"/>
    <property type="match status" value="1"/>
</dbReference>
<dbReference type="PROSITE" id="PS50850">
    <property type="entry name" value="MFS"/>
    <property type="match status" value="1"/>
</dbReference>
<evidence type="ECO:0000256" key="3">
    <source>
        <dbReference type="ARBA" id="ARBA00022692"/>
    </source>
</evidence>
<keyword evidence="2" id="KW-0813">Transport</keyword>
<keyword evidence="5 6" id="KW-0472">Membrane</keyword>
<dbReference type="CDD" id="cd17330">
    <property type="entry name" value="MFS_SLC46_TetA_like"/>
    <property type="match status" value="1"/>
</dbReference>
<evidence type="ECO:0000313" key="8">
    <source>
        <dbReference type="EMBL" id="MFD2661097.1"/>
    </source>
</evidence>
<dbReference type="InterPro" id="IPR020846">
    <property type="entry name" value="MFS_dom"/>
</dbReference>
<dbReference type="Pfam" id="PF07690">
    <property type="entry name" value="MFS_1"/>
    <property type="match status" value="1"/>
</dbReference>
<feature type="transmembrane region" description="Helical" evidence="6">
    <location>
        <begin position="44"/>
        <end position="61"/>
    </location>
</feature>